<keyword evidence="4 7" id="KW-0812">Transmembrane</keyword>
<organism evidence="9 10">
    <name type="scientific">Colletotrichum sojae</name>
    <dbReference type="NCBI Taxonomy" id="2175907"/>
    <lineage>
        <taxon>Eukaryota</taxon>
        <taxon>Fungi</taxon>
        <taxon>Dikarya</taxon>
        <taxon>Ascomycota</taxon>
        <taxon>Pezizomycotina</taxon>
        <taxon>Sordariomycetes</taxon>
        <taxon>Hypocreomycetidae</taxon>
        <taxon>Glomerellales</taxon>
        <taxon>Glomerellaceae</taxon>
        <taxon>Colletotrichum</taxon>
        <taxon>Colletotrichum orchidearum species complex</taxon>
    </lineage>
</organism>
<evidence type="ECO:0000256" key="1">
    <source>
        <dbReference type="ARBA" id="ARBA00004141"/>
    </source>
</evidence>
<feature type="transmembrane region" description="Helical" evidence="7">
    <location>
        <begin position="95"/>
        <end position="114"/>
    </location>
</feature>
<dbReference type="EMBL" id="WIGN01000153">
    <property type="protein sequence ID" value="KAF6806676.1"/>
    <property type="molecule type" value="Genomic_DNA"/>
</dbReference>
<proteinExistence type="inferred from homology"/>
<dbReference type="PROSITE" id="PS50850">
    <property type="entry name" value="MFS"/>
    <property type="match status" value="1"/>
</dbReference>
<comment type="caution">
    <text evidence="9">The sequence shown here is derived from an EMBL/GenBank/DDBJ whole genome shotgun (WGS) entry which is preliminary data.</text>
</comment>
<dbReference type="GO" id="GO:0005351">
    <property type="term" value="F:carbohydrate:proton symporter activity"/>
    <property type="evidence" value="ECO:0007669"/>
    <property type="project" value="TreeGrafter"/>
</dbReference>
<feature type="transmembrane region" description="Helical" evidence="7">
    <location>
        <begin position="451"/>
        <end position="469"/>
    </location>
</feature>
<dbReference type="SUPFAM" id="SSF103473">
    <property type="entry name" value="MFS general substrate transporter"/>
    <property type="match status" value="1"/>
</dbReference>
<dbReference type="InterPro" id="IPR036259">
    <property type="entry name" value="MFS_trans_sf"/>
</dbReference>
<dbReference type="InterPro" id="IPR005828">
    <property type="entry name" value="MFS_sugar_transport-like"/>
</dbReference>
<evidence type="ECO:0000256" key="3">
    <source>
        <dbReference type="ARBA" id="ARBA00022448"/>
    </source>
</evidence>
<comment type="similarity">
    <text evidence="2">Belongs to the major facilitator superfamily. Sugar transporter (TC 2.A.1.1) family.</text>
</comment>
<protein>
    <submittedName>
        <fullName evidence="9">Hexose transporter</fullName>
    </submittedName>
</protein>
<feature type="transmembrane region" description="Helical" evidence="7">
    <location>
        <begin position="193"/>
        <end position="217"/>
    </location>
</feature>
<sequence length="517" mass="57583">MTSATFTESRTAPGVRDAFNECHDDKTSESPRASATGRLFNSSDVWWWQDAGLRSLNLRLLAVFISPLMIGYDGTLIGSLLTMPHYLGVSPKDGSLIGLMGAGYSFGAMIAFPLSSWIADTCGRRIMIMLGDVIMIAAVIGQIFCFDARLYVLTRFIIRLHLIRKQLGIGSMFVIASCPVLLTELAHPRQRSFLVGGYASLFFVGSVIAAWVSFGSLHIRDQWSWRIPTLLQLFPPVIQLPFILVVPESPRWLVSHNRHNEAKDILIKYHANSQPDDELVTVQYAEICQAIELDHQSQSATWMSWLRGPGNRRRLLLVVFCTIFGSWSGNGIITFYFSLALKQVGITEPAQQTGINGGLQIFNLLIALLGASLVDRLGRRVLFLTSGVVMLLAMVGFTVATEQFTQEARSASGKALVAMVFLFQFGSDIGFTPLTPLYTAEICPYHLRAKAMALHYLLMYAFGAAGQYANPVALQTMGWRYYLVYVGILVFEVVFTYFLFPETKGHTIEEISYIFDE</sequence>
<evidence type="ECO:0000313" key="10">
    <source>
        <dbReference type="Proteomes" id="UP000652219"/>
    </source>
</evidence>
<evidence type="ECO:0000256" key="5">
    <source>
        <dbReference type="ARBA" id="ARBA00022989"/>
    </source>
</evidence>
<feature type="domain" description="Major facilitator superfamily (MFS) profile" evidence="8">
    <location>
        <begin position="59"/>
        <end position="504"/>
    </location>
</feature>
<feature type="transmembrane region" description="Helical" evidence="7">
    <location>
        <begin position="315"/>
        <end position="337"/>
    </location>
</feature>
<feature type="transmembrane region" description="Helical" evidence="7">
    <location>
        <begin position="60"/>
        <end position="83"/>
    </location>
</feature>
<dbReference type="InterPro" id="IPR050360">
    <property type="entry name" value="MFS_Sugar_Transporters"/>
</dbReference>
<dbReference type="PANTHER" id="PTHR48022:SF64">
    <property type="entry name" value="MAJOR FACILITATOR SUPERFAMILY (MFS) PROFILE DOMAIN-CONTAINING PROTEIN"/>
    <property type="match status" value="1"/>
</dbReference>
<dbReference type="Proteomes" id="UP000652219">
    <property type="component" value="Unassembled WGS sequence"/>
</dbReference>
<keyword evidence="6 7" id="KW-0472">Membrane</keyword>
<dbReference type="Gene3D" id="1.20.1250.20">
    <property type="entry name" value="MFS general substrate transporter like domains"/>
    <property type="match status" value="1"/>
</dbReference>
<feature type="transmembrane region" description="Helical" evidence="7">
    <location>
        <begin position="126"/>
        <end position="146"/>
    </location>
</feature>
<feature type="transmembrane region" description="Helical" evidence="7">
    <location>
        <begin position="481"/>
        <end position="500"/>
    </location>
</feature>
<comment type="subcellular location">
    <subcellularLocation>
        <location evidence="1">Membrane</location>
        <topology evidence="1">Multi-pass membrane protein</topology>
    </subcellularLocation>
</comment>
<dbReference type="GO" id="GO:0016020">
    <property type="term" value="C:membrane"/>
    <property type="evidence" value="ECO:0007669"/>
    <property type="project" value="UniProtKB-SubCell"/>
</dbReference>
<accession>A0A8H6J623</accession>
<dbReference type="FunFam" id="1.20.1250.20:FF:000134">
    <property type="entry name" value="MFS sugar transporter protein"/>
    <property type="match status" value="1"/>
</dbReference>
<keyword evidence="3" id="KW-0813">Transport</keyword>
<keyword evidence="5 7" id="KW-1133">Transmembrane helix</keyword>
<dbReference type="InterPro" id="IPR020846">
    <property type="entry name" value="MFS_dom"/>
</dbReference>
<evidence type="ECO:0000256" key="6">
    <source>
        <dbReference type="ARBA" id="ARBA00023136"/>
    </source>
</evidence>
<dbReference type="AlphaFoldDB" id="A0A8H6J623"/>
<name>A0A8H6J623_9PEZI</name>
<feature type="transmembrane region" description="Helical" evidence="7">
    <location>
        <begin position="357"/>
        <end position="374"/>
    </location>
</feature>
<evidence type="ECO:0000256" key="2">
    <source>
        <dbReference type="ARBA" id="ARBA00010992"/>
    </source>
</evidence>
<feature type="transmembrane region" description="Helical" evidence="7">
    <location>
        <begin position="381"/>
        <end position="400"/>
    </location>
</feature>
<feature type="transmembrane region" description="Helical" evidence="7">
    <location>
        <begin position="415"/>
        <end position="439"/>
    </location>
</feature>
<evidence type="ECO:0000313" key="9">
    <source>
        <dbReference type="EMBL" id="KAF6806676.1"/>
    </source>
</evidence>
<dbReference type="Pfam" id="PF00083">
    <property type="entry name" value="Sugar_tr"/>
    <property type="match status" value="1"/>
</dbReference>
<evidence type="ECO:0000256" key="4">
    <source>
        <dbReference type="ARBA" id="ARBA00022692"/>
    </source>
</evidence>
<keyword evidence="10" id="KW-1185">Reference proteome</keyword>
<dbReference type="PANTHER" id="PTHR48022">
    <property type="entry name" value="PLASTIDIC GLUCOSE TRANSPORTER 4"/>
    <property type="match status" value="1"/>
</dbReference>
<evidence type="ECO:0000259" key="8">
    <source>
        <dbReference type="PROSITE" id="PS50850"/>
    </source>
</evidence>
<feature type="transmembrane region" description="Helical" evidence="7">
    <location>
        <begin position="167"/>
        <end position="187"/>
    </location>
</feature>
<gene>
    <name evidence="9" type="ORF">CSOJ01_08660</name>
</gene>
<reference evidence="9 10" key="1">
    <citation type="journal article" date="2020" name="Phytopathology">
        <title>Genome Sequence Resources of Colletotrichum truncatum, C. plurivorum, C. musicola, and C. sojae: Four Species Pathogenic to Soybean (Glycine max).</title>
        <authorList>
            <person name="Rogerio F."/>
            <person name="Boufleur T.R."/>
            <person name="Ciampi-Guillardi M."/>
            <person name="Sukno S.A."/>
            <person name="Thon M.R."/>
            <person name="Massola Junior N.S."/>
            <person name="Baroncelli R."/>
        </authorList>
    </citation>
    <scope>NUCLEOTIDE SEQUENCE [LARGE SCALE GENOMIC DNA]</scope>
    <source>
        <strain evidence="9 10">LFN0009</strain>
    </source>
</reference>
<evidence type="ECO:0000256" key="7">
    <source>
        <dbReference type="SAM" id="Phobius"/>
    </source>
</evidence>